<name>A0A8S5SK16_9CAUD</name>
<evidence type="ECO:0000313" key="2">
    <source>
        <dbReference type="EMBL" id="DAF51396.1"/>
    </source>
</evidence>
<sequence>MVGRTFPTSQIPFRVRVRPIFFYFISSVILYHHSSKMS</sequence>
<keyword evidence="1" id="KW-0812">Transmembrane</keyword>
<organism evidence="2">
    <name type="scientific">Siphoviridae sp. ctkTc5</name>
    <dbReference type="NCBI Taxonomy" id="2827922"/>
    <lineage>
        <taxon>Viruses</taxon>
        <taxon>Duplodnaviria</taxon>
        <taxon>Heunggongvirae</taxon>
        <taxon>Uroviricota</taxon>
        <taxon>Caudoviricetes</taxon>
    </lineage>
</organism>
<feature type="transmembrane region" description="Helical" evidence="1">
    <location>
        <begin position="15"/>
        <end position="32"/>
    </location>
</feature>
<accession>A0A8S5SK16</accession>
<keyword evidence="1" id="KW-1133">Transmembrane helix</keyword>
<protein>
    <submittedName>
        <fullName evidence="2">Uncharacterized protein</fullName>
    </submittedName>
</protein>
<keyword evidence="1" id="KW-0472">Membrane</keyword>
<reference evidence="2" key="1">
    <citation type="journal article" date="2021" name="Proc. Natl. Acad. Sci. U.S.A.">
        <title>A Catalog of Tens of Thousands of Viruses from Human Metagenomes Reveals Hidden Associations with Chronic Diseases.</title>
        <authorList>
            <person name="Tisza M.J."/>
            <person name="Buck C.B."/>
        </authorList>
    </citation>
    <scope>NUCLEOTIDE SEQUENCE</scope>
    <source>
        <strain evidence="2">CtkTc5</strain>
    </source>
</reference>
<dbReference type="EMBL" id="BK032615">
    <property type="protein sequence ID" value="DAF51396.1"/>
    <property type="molecule type" value="Genomic_DNA"/>
</dbReference>
<evidence type="ECO:0000256" key="1">
    <source>
        <dbReference type="SAM" id="Phobius"/>
    </source>
</evidence>
<proteinExistence type="predicted"/>